<dbReference type="GO" id="GO:0016020">
    <property type="term" value="C:membrane"/>
    <property type="evidence" value="ECO:0007669"/>
    <property type="project" value="UniProtKB-SubCell"/>
</dbReference>
<accession>A0A087UE13</accession>
<evidence type="ECO:0000256" key="1">
    <source>
        <dbReference type="ARBA" id="ARBA00004141"/>
    </source>
</evidence>
<feature type="transmembrane region" description="Helical" evidence="7">
    <location>
        <begin position="14"/>
        <end position="33"/>
    </location>
</feature>
<keyword evidence="9" id="KW-1185">Reference proteome</keyword>
<feature type="region of interest" description="Disordered" evidence="6">
    <location>
        <begin position="93"/>
        <end position="120"/>
    </location>
</feature>
<gene>
    <name evidence="8" type="ORF">X975_02128</name>
</gene>
<dbReference type="PANTHER" id="PTHR21355:SF0">
    <property type="entry name" value="G-PROTEIN COUPLED RECEPTOR-ASSOCIATED PROTEIN LMBRD2"/>
    <property type="match status" value="1"/>
</dbReference>
<keyword evidence="5 7" id="KW-0472">Membrane</keyword>
<evidence type="ECO:0000256" key="7">
    <source>
        <dbReference type="SAM" id="Phobius"/>
    </source>
</evidence>
<evidence type="ECO:0000256" key="4">
    <source>
        <dbReference type="ARBA" id="ARBA00022989"/>
    </source>
</evidence>
<evidence type="ECO:0000256" key="5">
    <source>
        <dbReference type="ARBA" id="ARBA00023136"/>
    </source>
</evidence>
<reference evidence="8 9" key="1">
    <citation type="submission" date="2013-11" db="EMBL/GenBank/DDBJ databases">
        <title>Genome sequencing of Stegodyphus mimosarum.</title>
        <authorList>
            <person name="Bechsgaard J."/>
        </authorList>
    </citation>
    <scope>NUCLEOTIDE SEQUENCE [LARGE SCALE GENOMIC DNA]</scope>
</reference>
<comment type="similarity">
    <text evidence="2">Belongs to the LIMR family.</text>
</comment>
<name>A0A087UE13_STEMI</name>
<feature type="non-terminal residue" evidence="8">
    <location>
        <position position="168"/>
    </location>
</feature>
<sequence>MGHMDVIPIISDGFNIYFPILIFFVCLATYFNICSRILHCIGFEQFVGDDEMTSDLIEEGRELIRREKNRRQRIEMNETRRWQSSRLASSAFLRSNRQSSARDTSLTGSSPEENSRAELLKDVEPIDYTEERNHPGEYGRRLHADEECVVEDNSYMRSTWTHIGRPPA</sequence>
<evidence type="ECO:0000256" key="6">
    <source>
        <dbReference type="SAM" id="MobiDB-lite"/>
    </source>
</evidence>
<evidence type="ECO:0000313" key="9">
    <source>
        <dbReference type="Proteomes" id="UP000054359"/>
    </source>
</evidence>
<dbReference type="PANTHER" id="PTHR21355">
    <property type="entry name" value="G-PROTEIN COUPLED RECEPTOR-ASSOCIATED PROTEIN LMBRD2"/>
    <property type="match status" value="1"/>
</dbReference>
<dbReference type="Proteomes" id="UP000054359">
    <property type="component" value="Unassembled WGS sequence"/>
</dbReference>
<keyword evidence="4 7" id="KW-1133">Transmembrane helix</keyword>
<organism evidence="8 9">
    <name type="scientific">Stegodyphus mimosarum</name>
    <name type="common">African social velvet spider</name>
    <dbReference type="NCBI Taxonomy" id="407821"/>
    <lineage>
        <taxon>Eukaryota</taxon>
        <taxon>Metazoa</taxon>
        <taxon>Ecdysozoa</taxon>
        <taxon>Arthropoda</taxon>
        <taxon>Chelicerata</taxon>
        <taxon>Arachnida</taxon>
        <taxon>Araneae</taxon>
        <taxon>Araneomorphae</taxon>
        <taxon>Entelegynae</taxon>
        <taxon>Eresoidea</taxon>
        <taxon>Eresidae</taxon>
        <taxon>Stegodyphus</taxon>
    </lineage>
</organism>
<keyword evidence="3 7" id="KW-0812">Transmembrane</keyword>
<evidence type="ECO:0000313" key="8">
    <source>
        <dbReference type="EMBL" id="KFM75602.1"/>
    </source>
</evidence>
<dbReference type="InterPro" id="IPR006876">
    <property type="entry name" value="LMBR1-like_membr_prot"/>
</dbReference>
<dbReference type="AlphaFoldDB" id="A0A087UE13"/>
<dbReference type="EMBL" id="KK119398">
    <property type="protein sequence ID" value="KFM75602.1"/>
    <property type="molecule type" value="Genomic_DNA"/>
</dbReference>
<evidence type="ECO:0000256" key="2">
    <source>
        <dbReference type="ARBA" id="ARBA00010487"/>
    </source>
</evidence>
<proteinExistence type="inferred from homology"/>
<protein>
    <submittedName>
        <fullName evidence="8">LMBR1 domain-containing protein 2</fullName>
    </submittedName>
</protein>
<evidence type="ECO:0000256" key="3">
    <source>
        <dbReference type="ARBA" id="ARBA00022692"/>
    </source>
</evidence>
<dbReference type="OrthoDB" id="6284759at2759"/>
<comment type="subcellular location">
    <subcellularLocation>
        <location evidence="1">Membrane</location>
        <topology evidence="1">Multi-pass membrane protein</topology>
    </subcellularLocation>
</comment>
<dbReference type="Pfam" id="PF04791">
    <property type="entry name" value="LMBR1"/>
    <property type="match status" value="1"/>
</dbReference>
<dbReference type="InterPro" id="IPR051584">
    <property type="entry name" value="GPCR-associated_LMBR1"/>
</dbReference>
<feature type="compositionally biased region" description="Polar residues" evidence="6">
    <location>
        <begin position="96"/>
        <end position="112"/>
    </location>
</feature>